<evidence type="ECO:0000313" key="2">
    <source>
        <dbReference type="EnsemblPlants" id="Pp3c19_7760V3.5"/>
    </source>
</evidence>
<evidence type="ECO:0000313" key="3">
    <source>
        <dbReference type="Proteomes" id="UP000006727"/>
    </source>
</evidence>
<dbReference type="GO" id="GO:0051087">
    <property type="term" value="F:protein-folding chaperone binding"/>
    <property type="evidence" value="ECO:0007669"/>
    <property type="project" value="InterPro"/>
</dbReference>
<accession>A0A7I4BMV8</accession>
<dbReference type="Pfam" id="PF00612">
    <property type="entry name" value="IQ"/>
    <property type="match status" value="1"/>
</dbReference>
<reference evidence="2" key="3">
    <citation type="submission" date="2020-12" db="UniProtKB">
        <authorList>
            <consortium name="EnsemblPlants"/>
        </authorList>
    </citation>
    <scope>IDENTIFICATION</scope>
</reference>
<dbReference type="InterPro" id="IPR000048">
    <property type="entry name" value="IQ_motif_EF-hand-BS"/>
</dbReference>
<dbReference type="PANTHER" id="PTHR33322">
    <property type="entry name" value="BAG DOMAIN CONTAINING PROTEIN, EXPRESSED"/>
    <property type="match status" value="1"/>
</dbReference>
<dbReference type="InterPro" id="IPR003103">
    <property type="entry name" value="BAG_domain"/>
</dbReference>
<dbReference type="InterPro" id="IPR040400">
    <property type="entry name" value="BAG5/6/7/8"/>
</dbReference>
<reference evidence="2 3" key="2">
    <citation type="journal article" date="2018" name="Plant J.">
        <title>The Physcomitrella patens chromosome-scale assembly reveals moss genome structure and evolution.</title>
        <authorList>
            <person name="Lang D."/>
            <person name="Ullrich K.K."/>
            <person name="Murat F."/>
            <person name="Fuchs J."/>
            <person name="Jenkins J."/>
            <person name="Haas F.B."/>
            <person name="Piednoel M."/>
            <person name="Gundlach H."/>
            <person name="Van Bel M."/>
            <person name="Meyberg R."/>
            <person name="Vives C."/>
            <person name="Morata J."/>
            <person name="Symeonidi A."/>
            <person name="Hiss M."/>
            <person name="Muchero W."/>
            <person name="Kamisugi Y."/>
            <person name="Saleh O."/>
            <person name="Blanc G."/>
            <person name="Decker E.L."/>
            <person name="van Gessel N."/>
            <person name="Grimwood J."/>
            <person name="Hayes R.D."/>
            <person name="Graham S.W."/>
            <person name="Gunter L.E."/>
            <person name="McDaniel S.F."/>
            <person name="Hoernstein S.N.W."/>
            <person name="Larsson A."/>
            <person name="Li F.W."/>
            <person name="Perroud P.F."/>
            <person name="Phillips J."/>
            <person name="Ranjan P."/>
            <person name="Rokshar D.S."/>
            <person name="Rothfels C.J."/>
            <person name="Schneider L."/>
            <person name="Shu S."/>
            <person name="Stevenson D.W."/>
            <person name="Thummler F."/>
            <person name="Tillich M."/>
            <person name="Villarreal Aguilar J.C."/>
            <person name="Widiez T."/>
            <person name="Wong G.K."/>
            <person name="Wymore A."/>
            <person name="Zhang Y."/>
            <person name="Zimmer A.D."/>
            <person name="Quatrano R.S."/>
            <person name="Mayer K.F.X."/>
            <person name="Goodstein D."/>
            <person name="Casacuberta J.M."/>
            <person name="Vandepoele K."/>
            <person name="Reski R."/>
            <person name="Cuming A.C."/>
            <person name="Tuskan G.A."/>
            <person name="Maumus F."/>
            <person name="Salse J."/>
            <person name="Schmutz J."/>
            <person name="Rensing S.A."/>
        </authorList>
    </citation>
    <scope>NUCLEOTIDE SEQUENCE [LARGE SCALE GENOMIC DNA]</scope>
    <source>
        <strain evidence="2 3">cv. Gransden 2004</strain>
    </source>
</reference>
<dbReference type="SMART" id="SM00264">
    <property type="entry name" value="BAG"/>
    <property type="match status" value="1"/>
</dbReference>
<dbReference type="Pfam" id="PF02179">
    <property type="entry name" value="BAG"/>
    <property type="match status" value="1"/>
</dbReference>
<keyword evidence="3" id="KW-1185">Reference proteome</keyword>
<feature type="domain" description="BAG" evidence="1">
    <location>
        <begin position="58"/>
        <end position="113"/>
    </location>
</feature>
<dbReference type="SUPFAM" id="SSF63491">
    <property type="entry name" value="BAG domain"/>
    <property type="match status" value="1"/>
</dbReference>
<gene>
    <name evidence="2" type="primary">LOC112295768</name>
</gene>
<name>A0A7I4BMV8_PHYPA</name>
<protein>
    <recommendedName>
        <fullName evidence="1">BAG domain-containing protein</fullName>
    </recommendedName>
</protein>
<dbReference type="InParanoid" id="A0A7I4BMV8"/>
<organism evidence="2 3">
    <name type="scientific">Physcomitrium patens</name>
    <name type="common">Spreading-leaved earth moss</name>
    <name type="synonym">Physcomitrella patens</name>
    <dbReference type="NCBI Taxonomy" id="3218"/>
    <lineage>
        <taxon>Eukaryota</taxon>
        <taxon>Viridiplantae</taxon>
        <taxon>Streptophyta</taxon>
        <taxon>Embryophyta</taxon>
        <taxon>Bryophyta</taxon>
        <taxon>Bryophytina</taxon>
        <taxon>Bryopsida</taxon>
        <taxon>Funariidae</taxon>
        <taxon>Funariales</taxon>
        <taxon>Funariaceae</taxon>
        <taxon>Physcomitrium</taxon>
    </lineage>
</organism>
<dbReference type="EnsemblPlants" id="Pp3c19_7760V3.5">
    <property type="protein sequence ID" value="Pp3c19_7760V3.5"/>
    <property type="gene ID" value="Pp3c19_7760"/>
</dbReference>
<dbReference type="AlphaFoldDB" id="A0A7I4BMV8"/>
<dbReference type="EMBL" id="ABEU02000019">
    <property type="status" value="NOT_ANNOTATED_CDS"/>
    <property type="molecule type" value="Genomic_DNA"/>
</dbReference>
<dbReference type="PROSITE" id="PS50096">
    <property type="entry name" value="IQ"/>
    <property type="match status" value="1"/>
</dbReference>
<evidence type="ECO:0000259" key="1">
    <source>
        <dbReference type="PROSITE" id="PS51035"/>
    </source>
</evidence>
<dbReference type="Proteomes" id="UP000006727">
    <property type="component" value="Chromosome 19"/>
</dbReference>
<reference evidence="2 3" key="1">
    <citation type="journal article" date="2008" name="Science">
        <title>The Physcomitrella genome reveals evolutionary insights into the conquest of land by plants.</title>
        <authorList>
            <person name="Rensing S."/>
            <person name="Lang D."/>
            <person name="Zimmer A."/>
            <person name="Terry A."/>
            <person name="Salamov A."/>
            <person name="Shapiro H."/>
            <person name="Nishiyama T."/>
            <person name="Perroud P.-F."/>
            <person name="Lindquist E."/>
            <person name="Kamisugi Y."/>
            <person name="Tanahashi T."/>
            <person name="Sakakibara K."/>
            <person name="Fujita T."/>
            <person name="Oishi K."/>
            <person name="Shin-I T."/>
            <person name="Kuroki Y."/>
            <person name="Toyoda A."/>
            <person name="Suzuki Y."/>
            <person name="Hashimoto A."/>
            <person name="Yamaguchi K."/>
            <person name="Sugano A."/>
            <person name="Kohara Y."/>
            <person name="Fujiyama A."/>
            <person name="Anterola A."/>
            <person name="Aoki S."/>
            <person name="Ashton N."/>
            <person name="Barbazuk W.B."/>
            <person name="Barker E."/>
            <person name="Bennetzen J."/>
            <person name="Bezanilla M."/>
            <person name="Blankenship R."/>
            <person name="Cho S.H."/>
            <person name="Dutcher S."/>
            <person name="Estelle M."/>
            <person name="Fawcett J.A."/>
            <person name="Gundlach H."/>
            <person name="Hanada K."/>
            <person name="Heyl A."/>
            <person name="Hicks K.A."/>
            <person name="Hugh J."/>
            <person name="Lohr M."/>
            <person name="Mayer K."/>
            <person name="Melkozernov A."/>
            <person name="Murata T."/>
            <person name="Nelson D."/>
            <person name="Pils B."/>
            <person name="Prigge M."/>
            <person name="Reiss B."/>
            <person name="Renner T."/>
            <person name="Rombauts S."/>
            <person name="Rushton P."/>
            <person name="Sanderfoot A."/>
            <person name="Schween G."/>
            <person name="Shiu S.-H."/>
            <person name="Stueber K."/>
            <person name="Theodoulou F.L."/>
            <person name="Tu H."/>
            <person name="Van de Peer Y."/>
            <person name="Verrier P.J."/>
            <person name="Waters E."/>
            <person name="Wood A."/>
            <person name="Yang L."/>
            <person name="Cove D."/>
            <person name="Cuming A."/>
            <person name="Hasebe M."/>
            <person name="Lucas S."/>
            <person name="Mishler D.B."/>
            <person name="Reski R."/>
            <person name="Grigoriev I."/>
            <person name="Quatrano R.S."/>
            <person name="Boore J.L."/>
        </authorList>
    </citation>
    <scope>NUCLEOTIDE SEQUENCE [LARGE SCALE GENOMIC DNA]</scope>
    <source>
        <strain evidence="2 3">cv. Gransden 2004</strain>
    </source>
</reference>
<sequence length="190" mass="21552">MLKAPPPSEVEAATTIQAHWRGFMVRRTRPLEKLQIIYEVRQGLKDHMRVLAEPAQYESLCSDPKQRLRWSECAMALLLRLDSVQGAHADVRDIRKLVTKEVIAFQEIIDSTSKDASSETLTVSKCRCDQKGIKINTRHVFSLTLNQIGSTHLHPFTFSAIMTTNDFPNSEVQKTPSEHLKSLIAKRAEV</sequence>
<dbReference type="Gramene" id="Pp3c19_7760V3.5">
    <property type="protein sequence ID" value="Pp3c19_7760V3.5"/>
    <property type="gene ID" value="Pp3c19_7760"/>
</dbReference>
<dbReference type="PANTHER" id="PTHR33322:SF4">
    <property type="entry name" value="BAG DOMAIN CONTAINING PROTEIN, EXPRESSED"/>
    <property type="match status" value="1"/>
</dbReference>
<dbReference type="PROSITE" id="PS51035">
    <property type="entry name" value="BAG"/>
    <property type="match status" value="1"/>
</dbReference>
<dbReference type="GO" id="GO:0006457">
    <property type="term" value="P:protein folding"/>
    <property type="evidence" value="ECO:0000318"/>
    <property type="project" value="GO_Central"/>
</dbReference>
<dbReference type="Gene3D" id="1.20.5.190">
    <property type="match status" value="1"/>
</dbReference>
<proteinExistence type="predicted"/>